<sequence>MYEFVGMWYPGVDVHKVPSPHHHPTSANQPQVHFLAHKNLSGIAIRVDVNGGLYDTLKTKSAERYVIPTPYSNSSVSTFVFRVDRPKVKVGDVFLDSSVILKHQNCPKLSTEKRLMVVIGGAEGHIGKFVRRLHYFYKGSAEEHNKWFKLVVVYFADGQEIIADENMFGNRQTFEENLQKEEEEEEEEEEHFEVKRTRSKRRKAPEDSASRPPRQVKKGDSELQPKTAATRTSRKPTLVAQNRDTQHLPPPPLKRDAAAAPAMALQPVKTSEVKTGPLPSPPLKHMGPSLVVPHAPAVCPAVRASMSTHTQRDDKVLKQGWKILKEYLSGSSKLSTQPLVEAELANLFGSDVAMQAPWQVKIAQITGLEPDDIEQRQALLHEIDTAIIQFSHDSTPPRIEKRSRSGRESPILRQSPDHPIASSLESTGYNIRKHSGAAADSHMTLRQSSNPSVTSSHWQGTNICHL</sequence>
<keyword evidence="3" id="KW-1185">Reference proteome</keyword>
<evidence type="ECO:0000313" key="3">
    <source>
        <dbReference type="Proteomes" id="UP001163846"/>
    </source>
</evidence>
<proteinExistence type="predicted"/>
<reference evidence="2" key="1">
    <citation type="submission" date="2022-08" db="EMBL/GenBank/DDBJ databases">
        <authorList>
            <consortium name="DOE Joint Genome Institute"/>
            <person name="Min B."/>
            <person name="Riley R."/>
            <person name="Sierra-Patev S."/>
            <person name="Naranjo-Ortiz M."/>
            <person name="Looney B."/>
            <person name="Konkel Z."/>
            <person name="Slot J.C."/>
            <person name="Sakamoto Y."/>
            <person name="Steenwyk J.L."/>
            <person name="Rokas A."/>
            <person name="Carro J."/>
            <person name="Camarero S."/>
            <person name="Ferreira P."/>
            <person name="Molpeceres G."/>
            <person name="Ruiz-Duenas F.J."/>
            <person name="Serrano A."/>
            <person name="Henrissat B."/>
            <person name="Drula E."/>
            <person name="Hughes K.W."/>
            <person name="Mata J.L."/>
            <person name="Ishikawa N.K."/>
            <person name="Vargas-Isla R."/>
            <person name="Ushijima S."/>
            <person name="Smith C.A."/>
            <person name="Ahrendt S."/>
            <person name="Andreopoulos W."/>
            <person name="He G."/>
            <person name="Labutti K."/>
            <person name="Lipzen A."/>
            <person name="Ng V."/>
            <person name="Sandor L."/>
            <person name="Barry K."/>
            <person name="Martinez A.T."/>
            <person name="Xiao Y."/>
            <person name="Gibbons J.G."/>
            <person name="Terashima K."/>
            <person name="Hibbett D.S."/>
            <person name="Grigoriev I.V."/>
        </authorList>
    </citation>
    <scope>NUCLEOTIDE SEQUENCE</scope>
    <source>
        <strain evidence="2">TFB9207</strain>
    </source>
</reference>
<feature type="compositionally biased region" description="Acidic residues" evidence="1">
    <location>
        <begin position="181"/>
        <end position="191"/>
    </location>
</feature>
<protein>
    <submittedName>
        <fullName evidence="2">Uncharacterized protein</fullName>
    </submittedName>
</protein>
<name>A0AA38NZE1_9AGAR</name>
<dbReference type="Proteomes" id="UP001163846">
    <property type="component" value="Unassembled WGS sequence"/>
</dbReference>
<comment type="caution">
    <text evidence="2">The sequence shown here is derived from an EMBL/GenBank/DDBJ whole genome shotgun (WGS) entry which is preliminary data.</text>
</comment>
<dbReference type="AlphaFoldDB" id="A0AA38NZE1"/>
<dbReference type="EMBL" id="MU806719">
    <property type="protein sequence ID" value="KAJ3833335.1"/>
    <property type="molecule type" value="Genomic_DNA"/>
</dbReference>
<feature type="compositionally biased region" description="Polar residues" evidence="1">
    <location>
        <begin position="444"/>
        <end position="466"/>
    </location>
</feature>
<feature type="compositionally biased region" description="Low complexity" evidence="1">
    <location>
        <begin position="258"/>
        <end position="267"/>
    </location>
</feature>
<feature type="compositionally biased region" description="Basic and acidic residues" evidence="1">
    <location>
        <begin position="398"/>
        <end position="407"/>
    </location>
</feature>
<evidence type="ECO:0000256" key="1">
    <source>
        <dbReference type="SAM" id="MobiDB-lite"/>
    </source>
</evidence>
<gene>
    <name evidence="2" type="ORF">F5878DRAFT_646021</name>
</gene>
<feature type="region of interest" description="Disordered" evidence="1">
    <location>
        <begin position="436"/>
        <end position="466"/>
    </location>
</feature>
<accession>A0AA38NZE1</accession>
<feature type="region of interest" description="Disordered" evidence="1">
    <location>
        <begin position="393"/>
        <end position="424"/>
    </location>
</feature>
<organism evidence="2 3">
    <name type="scientific">Lentinula raphanica</name>
    <dbReference type="NCBI Taxonomy" id="153919"/>
    <lineage>
        <taxon>Eukaryota</taxon>
        <taxon>Fungi</taxon>
        <taxon>Dikarya</taxon>
        <taxon>Basidiomycota</taxon>
        <taxon>Agaricomycotina</taxon>
        <taxon>Agaricomycetes</taxon>
        <taxon>Agaricomycetidae</taxon>
        <taxon>Agaricales</taxon>
        <taxon>Marasmiineae</taxon>
        <taxon>Omphalotaceae</taxon>
        <taxon>Lentinula</taxon>
    </lineage>
</organism>
<feature type="region of interest" description="Disordered" evidence="1">
    <location>
        <begin position="176"/>
        <end position="281"/>
    </location>
</feature>
<evidence type="ECO:0000313" key="2">
    <source>
        <dbReference type="EMBL" id="KAJ3833335.1"/>
    </source>
</evidence>